<dbReference type="AlphaFoldDB" id="A0A194Q6R4"/>
<proteinExistence type="predicted"/>
<evidence type="ECO:0000313" key="3">
    <source>
        <dbReference type="Proteomes" id="UP000053268"/>
    </source>
</evidence>
<protein>
    <submittedName>
        <fullName evidence="2">Uncharacterized protein</fullName>
    </submittedName>
</protein>
<dbReference type="Proteomes" id="UP000053268">
    <property type="component" value="Unassembled WGS sequence"/>
</dbReference>
<evidence type="ECO:0000256" key="1">
    <source>
        <dbReference type="SAM" id="MobiDB-lite"/>
    </source>
</evidence>
<feature type="compositionally biased region" description="Pro residues" evidence="1">
    <location>
        <begin position="127"/>
        <end position="139"/>
    </location>
</feature>
<dbReference type="EMBL" id="KQ459439">
    <property type="protein sequence ID" value="KPJ01064.1"/>
    <property type="molecule type" value="Genomic_DNA"/>
</dbReference>
<accession>A0A194Q6R4</accession>
<gene>
    <name evidence="2" type="ORF">RR46_05329</name>
</gene>
<keyword evidence="3" id="KW-1185">Reference proteome</keyword>
<reference evidence="2 3" key="1">
    <citation type="journal article" date="2015" name="Nat. Commun.">
        <title>Outbred genome sequencing and CRISPR/Cas9 gene editing in butterflies.</title>
        <authorList>
            <person name="Li X."/>
            <person name="Fan D."/>
            <person name="Zhang W."/>
            <person name="Liu G."/>
            <person name="Zhang L."/>
            <person name="Zhao L."/>
            <person name="Fang X."/>
            <person name="Chen L."/>
            <person name="Dong Y."/>
            <person name="Chen Y."/>
            <person name="Ding Y."/>
            <person name="Zhao R."/>
            <person name="Feng M."/>
            <person name="Zhu Y."/>
            <person name="Feng Y."/>
            <person name="Jiang X."/>
            <person name="Zhu D."/>
            <person name="Xiang H."/>
            <person name="Feng X."/>
            <person name="Li S."/>
            <person name="Wang J."/>
            <person name="Zhang G."/>
            <person name="Kronforst M.R."/>
            <person name="Wang W."/>
        </authorList>
    </citation>
    <scope>NUCLEOTIDE SEQUENCE [LARGE SCALE GENOMIC DNA]</scope>
    <source>
        <strain evidence="2">Ya'a_city_454_Px</strain>
        <tissue evidence="2">Whole body</tissue>
    </source>
</reference>
<feature type="region of interest" description="Disordered" evidence="1">
    <location>
        <begin position="126"/>
        <end position="145"/>
    </location>
</feature>
<evidence type="ECO:0000313" key="2">
    <source>
        <dbReference type="EMBL" id="KPJ01064.1"/>
    </source>
</evidence>
<organism evidence="2 3">
    <name type="scientific">Papilio xuthus</name>
    <name type="common">Asian swallowtail butterfly</name>
    <dbReference type="NCBI Taxonomy" id="66420"/>
    <lineage>
        <taxon>Eukaryota</taxon>
        <taxon>Metazoa</taxon>
        <taxon>Ecdysozoa</taxon>
        <taxon>Arthropoda</taxon>
        <taxon>Hexapoda</taxon>
        <taxon>Insecta</taxon>
        <taxon>Pterygota</taxon>
        <taxon>Neoptera</taxon>
        <taxon>Endopterygota</taxon>
        <taxon>Lepidoptera</taxon>
        <taxon>Glossata</taxon>
        <taxon>Ditrysia</taxon>
        <taxon>Papilionoidea</taxon>
        <taxon>Papilionidae</taxon>
        <taxon>Papilioninae</taxon>
        <taxon>Papilio</taxon>
    </lineage>
</organism>
<sequence length="145" mass="16309">MNNRRFCWRGIKARVYWRRHGAVLAVAAGAGRARRDVTPCFSRHVSPRHGSQAQHAARQRRARSLRRTDNVITHLRAAAHRTSTARPPHPAARPFSLHINMCVVSKQNEFKTNTYLRDYVRGGDAPAPLPLAPAPPRTPPLSLDE</sequence>
<name>A0A194Q6R4_PAPXU</name>